<dbReference type="PANTHER" id="PTHR34682:SF1">
    <property type="entry name" value="PROTEIN METABOLIC NETWORK MODULATOR 1"/>
    <property type="match status" value="1"/>
</dbReference>
<name>A0ABD2YA03_9GENT</name>
<accession>A0ABD2YA03</accession>
<protein>
    <recommendedName>
        <fullName evidence="4">AT hook motif-containing protein</fullName>
    </recommendedName>
</protein>
<feature type="region of interest" description="Disordered" evidence="1">
    <location>
        <begin position="271"/>
        <end position="335"/>
    </location>
</feature>
<feature type="region of interest" description="Disordered" evidence="1">
    <location>
        <begin position="123"/>
        <end position="165"/>
    </location>
</feature>
<feature type="region of interest" description="Disordered" evidence="1">
    <location>
        <begin position="1"/>
        <end position="35"/>
    </location>
</feature>
<evidence type="ECO:0000256" key="1">
    <source>
        <dbReference type="SAM" id="MobiDB-lite"/>
    </source>
</evidence>
<evidence type="ECO:0000313" key="3">
    <source>
        <dbReference type="Proteomes" id="UP001630127"/>
    </source>
</evidence>
<feature type="compositionally biased region" description="Polar residues" evidence="1">
    <location>
        <begin position="143"/>
        <end position="165"/>
    </location>
</feature>
<dbReference type="PANTHER" id="PTHR34682">
    <property type="entry name" value="AT HOOK MOTIF-CONTAINING PROTEIN"/>
    <property type="match status" value="1"/>
</dbReference>
<feature type="compositionally biased region" description="Polar residues" evidence="1">
    <location>
        <begin position="1"/>
        <end position="13"/>
    </location>
</feature>
<comment type="caution">
    <text evidence="2">The sequence shown here is derived from an EMBL/GenBank/DDBJ whole genome shotgun (WGS) entry which is preliminary data.</text>
</comment>
<organism evidence="2 3">
    <name type="scientific">Cinchona calisaya</name>
    <dbReference type="NCBI Taxonomy" id="153742"/>
    <lineage>
        <taxon>Eukaryota</taxon>
        <taxon>Viridiplantae</taxon>
        <taxon>Streptophyta</taxon>
        <taxon>Embryophyta</taxon>
        <taxon>Tracheophyta</taxon>
        <taxon>Spermatophyta</taxon>
        <taxon>Magnoliopsida</taxon>
        <taxon>eudicotyledons</taxon>
        <taxon>Gunneridae</taxon>
        <taxon>Pentapetalae</taxon>
        <taxon>asterids</taxon>
        <taxon>lamiids</taxon>
        <taxon>Gentianales</taxon>
        <taxon>Rubiaceae</taxon>
        <taxon>Cinchonoideae</taxon>
        <taxon>Cinchoneae</taxon>
        <taxon>Cinchona</taxon>
    </lineage>
</organism>
<dbReference type="InterPro" id="IPR045881">
    <property type="entry name" value="MNM1-like"/>
</dbReference>
<dbReference type="EMBL" id="JBJUIK010000015">
    <property type="protein sequence ID" value="KAL3503501.1"/>
    <property type="molecule type" value="Genomic_DNA"/>
</dbReference>
<reference evidence="2 3" key="1">
    <citation type="submission" date="2024-11" db="EMBL/GenBank/DDBJ databases">
        <title>A near-complete genome assembly of Cinchona calisaya.</title>
        <authorList>
            <person name="Lian D.C."/>
            <person name="Zhao X.W."/>
            <person name="Wei L."/>
        </authorList>
    </citation>
    <scope>NUCLEOTIDE SEQUENCE [LARGE SCALE GENOMIC DNA]</scope>
    <source>
        <tissue evidence="2">Nenye</tissue>
    </source>
</reference>
<proteinExistence type="predicted"/>
<evidence type="ECO:0008006" key="4">
    <source>
        <dbReference type="Google" id="ProtNLM"/>
    </source>
</evidence>
<keyword evidence="3" id="KW-1185">Reference proteome</keyword>
<dbReference type="Proteomes" id="UP001630127">
    <property type="component" value="Unassembled WGS sequence"/>
</dbReference>
<gene>
    <name evidence="2" type="ORF">ACH5RR_037950</name>
</gene>
<evidence type="ECO:0000313" key="2">
    <source>
        <dbReference type="EMBL" id="KAL3503501.1"/>
    </source>
</evidence>
<sequence length="363" mass="38363">MNQAIQLESSNAPQVLPAKRRRGRPRKDPSLKRMGVAHVPPGFEGVKKPRKADKIIDDIDGMVGQTVTGVVEASFDAGYLLTVRIGNSHTILRGVVFKPGHYVPVTSENDVAPHLRMIQRSEGNLPLYDQTQSSNPSKERNDLQGSSSQLSNLTISKGKSASPTAGFSVHPVGVRGTVVPVVLQPFSPTNGPLPANQLILDASTSKGGNVVTVKPLAMLPPDGSASSSQFQVVTSQQLPSQVQTSNQVPAGSAPVENGSCIEGAPVVGQRQEAQEGKTSVLTPGEPLTGSFLSSETHDYNDKSSSGNLIVGSDQDIGNIQFPSDPKPSNNRGTGRMTELLQALQENFDKQVPLSQLSAGPEAE</sequence>
<feature type="compositionally biased region" description="Polar residues" evidence="1">
    <location>
        <begin position="315"/>
        <end position="332"/>
    </location>
</feature>
<dbReference type="AlphaFoldDB" id="A0ABD2YA03"/>